<evidence type="ECO:0000313" key="1">
    <source>
        <dbReference type="EMBL" id="AFL82848.1"/>
    </source>
</evidence>
<dbReference type="Proteomes" id="UP000006050">
    <property type="component" value="Chromosome"/>
</dbReference>
<dbReference type="EMBL" id="CP003281">
    <property type="protein sequence ID" value="AFL82848.1"/>
    <property type="molecule type" value="Genomic_DNA"/>
</dbReference>
<dbReference type="RefSeq" id="WP_014770865.1">
    <property type="nucleotide sequence ID" value="NC_018010.1"/>
</dbReference>
<evidence type="ECO:0000313" key="2">
    <source>
        <dbReference type="Proteomes" id="UP000006050"/>
    </source>
</evidence>
<name>I3Z0T0_BELBD</name>
<proteinExistence type="predicted"/>
<protein>
    <recommendedName>
        <fullName evidence="3">Thioredoxin domain-containing protein</fullName>
    </recommendedName>
</protein>
<organism evidence="1 2">
    <name type="scientific">Belliella baltica (strain DSM 15883 / CIP 108006 / LMG 21964 / BA134)</name>
    <dbReference type="NCBI Taxonomy" id="866536"/>
    <lineage>
        <taxon>Bacteria</taxon>
        <taxon>Pseudomonadati</taxon>
        <taxon>Bacteroidota</taxon>
        <taxon>Cytophagia</taxon>
        <taxon>Cytophagales</taxon>
        <taxon>Cyclobacteriaceae</taxon>
        <taxon>Belliella</taxon>
    </lineage>
</organism>
<dbReference type="HOGENOM" id="CLU_1451793_0_0_10"/>
<accession>I3Z0T0</accession>
<sequence>MYLLFFSLSIWVSCSEKKNDSTYYKFDKYPRIEFNENLKLLIEGELCDFDFSNLTFLNKAKIISIVDGFCMKCVINEINQRDILLQEITKNDSLGQVIFIMNVSKEGSVMFLKHFEPLINVKGLILWDDEYNFENKNNLLTSDKKLRTFLIDHNNQIKIMGDPIYNTDLIKEYKMILQEINLSYYN</sequence>
<dbReference type="OrthoDB" id="1449040at2"/>
<dbReference type="KEGG" id="bbd:Belba_0179"/>
<gene>
    <name evidence="1" type="ordered locus">Belba_0179</name>
</gene>
<evidence type="ECO:0008006" key="3">
    <source>
        <dbReference type="Google" id="ProtNLM"/>
    </source>
</evidence>
<keyword evidence="2" id="KW-1185">Reference proteome</keyword>
<reference evidence="2" key="1">
    <citation type="submission" date="2012-06" db="EMBL/GenBank/DDBJ databases">
        <title>The complete genome of Belliella baltica DSM 15883.</title>
        <authorList>
            <person name="Lucas S."/>
            <person name="Copeland A."/>
            <person name="Lapidus A."/>
            <person name="Goodwin L."/>
            <person name="Pitluck S."/>
            <person name="Peters L."/>
            <person name="Mikhailova N."/>
            <person name="Davenport K."/>
            <person name="Kyrpides N."/>
            <person name="Mavromatis K."/>
            <person name="Pagani I."/>
            <person name="Ivanova N."/>
            <person name="Ovchinnikova G."/>
            <person name="Zeytun A."/>
            <person name="Detter J.C."/>
            <person name="Han C."/>
            <person name="Land M."/>
            <person name="Hauser L."/>
            <person name="Markowitz V."/>
            <person name="Cheng J.-F."/>
            <person name="Hugenholtz P."/>
            <person name="Woyke T."/>
            <person name="Wu D."/>
            <person name="Tindall B."/>
            <person name="Pomrenke H."/>
            <person name="Brambilla E."/>
            <person name="Klenk H.-P."/>
            <person name="Eisen J.A."/>
        </authorList>
    </citation>
    <scope>NUCLEOTIDE SEQUENCE [LARGE SCALE GENOMIC DNA]</scope>
    <source>
        <strain evidence="2">DSM 15883 / CIP 108006 / LMG 21964 / BA134</strain>
    </source>
</reference>
<dbReference type="AlphaFoldDB" id="I3Z0T0"/>